<evidence type="ECO:0000313" key="7">
    <source>
        <dbReference type="EMBL" id="MFD1598183.1"/>
    </source>
</evidence>
<reference evidence="7 8" key="1">
    <citation type="journal article" date="2019" name="Int. J. Syst. Evol. Microbiol.">
        <title>The Global Catalogue of Microorganisms (GCM) 10K type strain sequencing project: providing services to taxonomists for standard genome sequencing and annotation.</title>
        <authorList>
            <consortium name="The Broad Institute Genomics Platform"/>
            <consortium name="The Broad Institute Genome Sequencing Center for Infectious Disease"/>
            <person name="Wu L."/>
            <person name="Ma J."/>
        </authorList>
    </citation>
    <scope>NUCLEOTIDE SEQUENCE [LARGE SCALE GENOMIC DNA]</scope>
    <source>
        <strain evidence="7 8">CGMCC 1.12121</strain>
    </source>
</reference>
<dbReference type="PANTHER" id="PTHR10057">
    <property type="entry name" value="PERIPHERAL-TYPE BENZODIAZEPINE RECEPTOR"/>
    <property type="match status" value="1"/>
</dbReference>
<evidence type="ECO:0000256" key="2">
    <source>
        <dbReference type="ARBA" id="ARBA00007524"/>
    </source>
</evidence>
<feature type="transmembrane region" description="Helical" evidence="6">
    <location>
        <begin position="59"/>
        <end position="80"/>
    </location>
</feature>
<comment type="subcellular location">
    <subcellularLocation>
        <location evidence="1">Membrane</location>
        <topology evidence="1">Multi-pass membrane protein</topology>
    </subcellularLocation>
</comment>
<evidence type="ECO:0000256" key="6">
    <source>
        <dbReference type="SAM" id="Phobius"/>
    </source>
</evidence>
<protein>
    <submittedName>
        <fullName evidence="7">TspO/MBR family protein</fullName>
    </submittedName>
</protein>
<comment type="caution">
    <text evidence="7">The sequence shown here is derived from an EMBL/GenBank/DDBJ whole genome shotgun (WGS) entry which is preliminary data.</text>
</comment>
<dbReference type="InterPro" id="IPR038330">
    <property type="entry name" value="TspO/MBR-related_sf"/>
</dbReference>
<dbReference type="Proteomes" id="UP001597085">
    <property type="component" value="Unassembled WGS sequence"/>
</dbReference>
<dbReference type="RefSeq" id="WP_256420186.1">
    <property type="nucleotide sequence ID" value="NZ_JANHDI010000001.1"/>
</dbReference>
<feature type="transmembrane region" description="Helical" evidence="6">
    <location>
        <begin position="145"/>
        <end position="164"/>
    </location>
</feature>
<evidence type="ECO:0000256" key="1">
    <source>
        <dbReference type="ARBA" id="ARBA00004141"/>
    </source>
</evidence>
<keyword evidence="3 6" id="KW-0812">Transmembrane</keyword>
<dbReference type="GO" id="GO:0033013">
    <property type="term" value="P:tetrapyrrole metabolic process"/>
    <property type="evidence" value="ECO:0007669"/>
    <property type="project" value="UniProtKB-ARBA"/>
</dbReference>
<sequence length="170" mass="18751">MARLRTRLRELPGERPLLALALSILAVELVGASGALFTAQGLGEWYDSLVRPALAPPSWVFGPVWTALFALIGAGLWLVWRRAPAEPRTVRVAGVVFAVHFAFNLGWSAAFFGMQAIGLGLAVIVVLWGLIVATMWAFARVDRRAALLLVPYLVWVSFAAYLNYRFWVLN</sequence>
<keyword evidence="5 6" id="KW-0472">Membrane</keyword>
<dbReference type="EMBL" id="JBHUDK010000003">
    <property type="protein sequence ID" value="MFD1598183.1"/>
    <property type="molecule type" value="Genomic_DNA"/>
</dbReference>
<dbReference type="AlphaFoldDB" id="A0ABD6CL70"/>
<dbReference type="PANTHER" id="PTHR10057:SF0">
    <property type="entry name" value="TRANSLOCATOR PROTEIN"/>
    <property type="match status" value="1"/>
</dbReference>
<dbReference type="CDD" id="cd15904">
    <property type="entry name" value="TSPO_MBR"/>
    <property type="match status" value="1"/>
</dbReference>
<dbReference type="FunFam" id="1.20.1260.100:FF:000001">
    <property type="entry name" value="translocator protein 2"/>
    <property type="match status" value="1"/>
</dbReference>
<keyword evidence="8" id="KW-1185">Reference proteome</keyword>
<feature type="transmembrane region" description="Helical" evidence="6">
    <location>
        <begin position="116"/>
        <end position="138"/>
    </location>
</feature>
<dbReference type="Gene3D" id="1.20.1260.100">
    <property type="entry name" value="TspO/MBR protein"/>
    <property type="match status" value="1"/>
</dbReference>
<evidence type="ECO:0000256" key="4">
    <source>
        <dbReference type="ARBA" id="ARBA00022989"/>
    </source>
</evidence>
<accession>A0ABD6CL70</accession>
<proteinExistence type="inferred from homology"/>
<evidence type="ECO:0000256" key="3">
    <source>
        <dbReference type="ARBA" id="ARBA00022692"/>
    </source>
</evidence>
<dbReference type="PIRSF" id="PIRSF005859">
    <property type="entry name" value="PBR"/>
    <property type="match status" value="1"/>
</dbReference>
<name>A0ABD6CL70_9EURY</name>
<organism evidence="7 8">
    <name type="scientific">Halobellus rarus</name>
    <dbReference type="NCBI Taxonomy" id="1126237"/>
    <lineage>
        <taxon>Archaea</taxon>
        <taxon>Methanobacteriati</taxon>
        <taxon>Methanobacteriota</taxon>
        <taxon>Stenosarchaea group</taxon>
        <taxon>Halobacteria</taxon>
        <taxon>Halobacteriales</taxon>
        <taxon>Haloferacaceae</taxon>
        <taxon>Halobellus</taxon>
    </lineage>
</organism>
<dbReference type="InterPro" id="IPR004307">
    <property type="entry name" value="TspO_MBR"/>
</dbReference>
<dbReference type="Pfam" id="PF03073">
    <property type="entry name" value="TspO_MBR"/>
    <property type="match status" value="1"/>
</dbReference>
<feature type="transmembrane region" description="Helical" evidence="6">
    <location>
        <begin position="92"/>
        <end position="110"/>
    </location>
</feature>
<dbReference type="GO" id="GO:0016020">
    <property type="term" value="C:membrane"/>
    <property type="evidence" value="ECO:0007669"/>
    <property type="project" value="UniProtKB-SubCell"/>
</dbReference>
<keyword evidence="4 6" id="KW-1133">Transmembrane helix</keyword>
<comment type="similarity">
    <text evidence="2">Belongs to the TspO/BZRP family.</text>
</comment>
<evidence type="ECO:0000256" key="5">
    <source>
        <dbReference type="ARBA" id="ARBA00023136"/>
    </source>
</evidence>
<evidence type="ECO:0000313" key="8">
    <source>
        <dbReference type="Proteomes" id="UP001597085"/>
    </source>
</evidence>
<gene>
    <name evidence="7" type="ORF">ACFSBX_04345</name>
</gene>